<dbReference type="HOGENOM" id="CLU_040286_2_0_6"/>
<reference evidence="2 3" key="2">
    <citation type="journal article" date="2012" name="J. Bacteriol.">
        <title>Complete Genome Sequence of Rahnella sp. Strain Y9602, a Gammaproteobacterium Isolate from Metal- and Radionuclide-Contaminated Soil.</title>
        <authorList>
            <person name="Martinez R.J."/>
            <person name="Bruce D."/>
            <person name="Detter C."/>
            <person name="Goodwin L.A."/>
            <person name="Han J."/>
            <person name="Han C.S."/>
            <person name="Held B."/>
            <person name="Land M.L."/>
            <person name="Mikhailova N."/>
            <person name="Nolan M."/>
            <person name="Pennacchio L."/>
            <person name="Pitluck S."/>
            <person name="Tapia R."/>
            <person name="Woyke T."/>
            <person name="Sobecky P.A."/>
        </authorList>
    </citation>
    <scope>NUCLEOTIDE SEQUENCE [LARGE SCALE GENOMIC DNA]</scope>
    <source>
        <strain evidence="2 3">Y9602</strain>
        <plasmid evidence="2 3">pRAHAQ01</plasmid>
    </source>
</reference>
<gene>
    <name evidence="2" type="ordered locus">Rahaq_4625</name>
</gene>
<dbReference type="PROSITE" id="PS51832">
    <property type="entry name" value="HD_GYP"/>
    <property type="match status" value="1"/>
</dbReference>
<dbReference type="InterPro" id="IPR003607">
    <property type="entry name" value="HD/PDEase_dom"/>
</dbReference>
<dbReference type="Pfam" id="PF13487">
    <property type="entry name" value="HD_5"/>
    <property type="match status" value="1"/>
</dbReference>
<sequence length="376" mass="41437">MDVTFTDFLIGFSSALDLLSPENGHRGVRRAYIVMNIARQRQFSLLAQQRLFIAALLRDISRGTHAPHDCASQLADIPLLADSAGLIVARGRQHSENRLLDLADNLDLLALHEFPRGHYPVRAVETLCDSIGSRYLLDDMLALRELGLEKEFWTEFASATLISTAASFSPFADRVLSDKEMTQLSALLAVVIDLHCRSAAQHSVVVAGIAARLAQMYGFSKKGVARIRVAGLLHDLGKLVVPAALLTKAQPLTDFERRQIHIHPQFTWKILSRIAGMQDIARMASFHHERPDGKGYPFHLRGAQLDLGPRIISVADCYAALREARCYKPAYSPEKSLIIMQETAARGGLDPEVVEALRSDLMGAGQDMLSASLLLP</sequence>
<dbReference type="AlphaFoldDB" id="A0A0H3FIR8"/>
<dbReference type="SMART" id="SM00471">
    <property type="entry name" value="HDc"/>
    <property type="match status" value="1"/>
</dbReference>
<dbReference type="eggNOG" id="COG2206">
    <property type="taxonomic scope" value="Bacteria"/>
</dbReference>
<dbReference type="Gene3D" id="1.10.3210.10">
    <property type="entry name" value="Hypothetical protein af1432"/>
    <property type="match status" value="1"/>
</dbReference>
<evidence type="ECO:0000313" key="2">
    <source>
        <dbReference type="EMBL" id="ADW76206.1"/>
    </source>
</evidence>
<dbReference type="PANTHER" id="PTHR43155">
    <property type="entry name" value="CYCLIC DI-GMP PHOSPHODIESTERASE PA4108-RELATED"/>
    <property type="match status" value="1"/>
</dbReference>
<dbReference type="Proteomes" id="UP000007257">
    <property type="component" value="Plasmid pRAHAQ01"/>
</dbReference>
<dbReference type="GO" id="GO:0008081">
    <property type="term" value="F:phosphoric diester hydrolase activity"/>
    <property type="evidence" value="ECO:0007669"/>
    <property type="project" value="UniProtKB-ARBA"/>
</dbReference>
<dbReference type="SUPFAM" id="SSF109604">
    <property type="entry name" value="HD-domain/PDEase-like"/>
    <property type="match status" value="1"/>
</dbReference>
<dbReference type="RefSeq" id="WP_013577887.1">
    <property type="nucleotide sequence ID" value="NC_015062.1"/>
</dbReference>
<accession>A0A0H3FIR8</accession>
<evidence type="ECO:0000259" key="1">
    <source>
        <dbReference type="PROSITE" id="PS51832"/>
    </source>
</evidence>
<organism evidence="2 3">
    <name type="scientific">Rahnella sp. (strain Y9602)</name>
    <dbReference type="NCBI Taxonomy" id="2703885"/>
    <lineage>
        <taxon>Bacteria</taxon>
        <taxon>Pseudomonadati</taxon>
        <taxon>Pseudomonadota</taxon>
        <taxon>Gammaproteobacteria</taxon>
        <taxon>Enterobacterales</taxon>
        <taxon>Yersiniaceae</taxon>
        <taxon>Rahnella</taxon>
    </lineage>
</organism>
<dbReference type="EMBL" id="CP002506">
    <property type="protein sequence ID" value="ADW76206.1"/>
    <property type="molecule type" value="Genomic_DNA"/>
</dbReference>
<dbReference type="GeneID" id="95420612"/>
<feature type="domain" description="HD-GYP" evidence="1">
    <location>
        <begin position="177"/>
        <end position="373"/>
    </location>
</feature>
<protein>
    <submittedName>
        <fullName evidence="2">Metal dependent phosphohydrolase</fullName>
    </submittedName>
</protein>
<reference evidence="3" key="1">
    <citation type="submission" date="2011-01" db="EMBL/GenBank/DDBJ databases">
        <title>Complete sequence of plasmid1 of Rahnella sp. Y9602.</title>
        <authorList>
            <consortium name="US DOE Joint Genome Institute"/>
            <person name="Lucas S."/>
            <person name="Copeland A."/>
            <person name="Lapidus A."/>
            <person name="Cheng J.-F."/>
            <person name="Goodwin L."/>
            <person name="Pitluck S."/>
            <person name="Lu M."/>
            <person name="Detter J.C."/>
            <person name="Han C."/>
            <person name="Tapia R."/>
            <person name="Land M."/>
            <person name="Hauser L."/>
            <person name="Kyrpides N."/>
            <person name="Ivanova N."/>
            <person name="Ovchinnikova G."/>
            <person name="Pagani I."/>
            <person name="Sobecky P.A."/>
            <person name="Martinez R.J."/>
            <person name="Woyke T."/>
        </authorList>
    </citation>
    <scope>NUCLEOTIDE SEQUENCE [LARGE SCALE GENOMIC DNA]</scope>
    <source>
        <strain evidence="3">Y9602</strain>
        <plasmid evidence="3">pRAHAQ01</plasmid>
    </source>
</reference>
<keyword evidence="2" id="KW-0378">Hydrolase</keyword>
<name>A0A0H3FIR8_RAHSY</name>
<geneLocation type="plasmid" evidence="2 3">
    <name>pRAHAQ01</name>
</geneLocation>
<keyword evidence="2" id="KW-0614">Plasmid</keyword>
<dbReference type="KEGG" id="rah:Rahaq_4625"/>
<proteinExistence type="predicted"/>
<dbReference type="InterPro" id="IPR037522">
    <property type="entry name" value="HD_GYP_dom"/>
</dbReference>
<evidence type="ECO:0000313" key="3">
    <source>
        <dbReference type="Proteomes" id="UP000007257"/>
    </source>
</evidence>
<dbReference type="OrthoDB" id="9764808at2"/>
<dbReference type="CDD" id="cd00077">
    <property type="entry name" value="HDc"/>
    <property type="match status" value="1"/>
</dbReference>